<dbReference type="InterPro" id="IPR003439">
    <property type="entry name" value="ABC_transporter-like_ATP-bd"/>
</dbReference>
<dbReference type="PROSITE" id="PS50893">
    <property type="entry name" value="ABC_TRANSPORTER_2"/>
    <property type="match status" value="2"/>
</dbReference>
<dbReference type="InterPro" id="IPR050107">
    <property type="entry name" value="ABC_carbohydrate_import_ATPase"/>
</dbReference>
<sequence>MRTRPDSGPAVRGSGTGASALRLTGVTKRFGSFVANDAVDLDIAWGEIHALLGENGAGKTTLMRIVTGLYNPDEGGIELDGEPVRFRRPEQALRAGIGMVHQHFTLVPTLTELENLAIAPAALPWRNGLTEARRRSQEVAAETGLRITPDRLVADASVGERQRLEIVKLLCRGARILIFDEPSAALSPGEWDELANLMRRLAAAGHAVILISHKLSEVFSVADRYTVLRRGAVSGSGTIAEATSDHLVTLMVGDRVVDRPPLPAGTPGPAVLTIRGLDVARDDSQPAGPKALQGIDLEMCRGEILGIAGVAGSGQSELVEVLMGIRSALSGTIELAGRPFTDRSPRGFFRAGGAVIPEDRHHAAIVPGMTLWENITLRSLRSAPLNRRGLLDVRAASAEARRLMDEFDVRADSENLPIGRLSGGNQQKAVLARELSGNPDLLIAAQPVRGLDVRAADFVYRSLVAHRERGGAVLLISMDLDEVISMSDRIAVLAHGRIQGVVDAAKATRASLGALMTSSGEAL</sequence>
<protein>
    <submittedName>
        <fullName evidence="6">Nucleoside ABC transporter ATP-binding protein</fullName>
    </submittedName>
</protein>
<dbReference type="GO" id="GO:0016887">
    <property type="term" value="F:ATP hydrolysis activity"/>
    <property type="evidence" value="ECO:0007669"/>
    <property type="project" value="InterPro"/>
</dbReference>
<feature type="domain" description="ABC transporter" evidence="5">
    <location>
        <begin position="21"/>
        <end position="255"/>
    </location>
</feature>
<dbReference type="RefSeq" id="WP_088984004.1">
    <property type="nucleotide sequence ID" value="NZ_LT607413.1"/>
</dbReference>
<reference evidence="7" key="1">
    <citation type="submission" date="2016-06" db="EMBL/GenBank/DDBJ databases">
        <authorList>
            <person name="Varghese N."/>
            <person name="Submissions Spin"/>
        </authorList>
    </citation>
    <scope>NUCLEOTIDE SEQUENCE [LARGE SCALE GENOMIC DNA]</scope>
    <source>
        <strain evidence="7">DSM 43816</strain>
    </source>
</reference>
<dbReference type="GO" id="GO:0005524">
    <property type="term" value="F:ATP binding"/>
    <property type="evidence" value="ECO:0007669"/>
    <property type="project" value="UniProtKB-KW"/>
</dbReference>
<dbReference type="CDD" id="cd03216">
    <property type="entry name" value="ABC_Carb_Monos_I"/>
    <property type="match status" value="1"/>
</dbReference>
<evidence type="ECO:0000256" key="3">
    <source>
        <dbReference type="ARBA" id="ARBA00022741"/>
    </source>
</evidence>
<dbReference type="Gene3D" id="3.40.50.300">
    <property type="entry name" value="P-loop containing nucleotide triphosphate hydrolases"/>
    <property type="match status" value="2"/>
</dbReference>
<dbReference type="Pfam" id="PF00005">
    <property type="entry name" value="ABC_tran"/>
    <property type="match status" value="2"/>
</dbReference>
<keyword evidence="3" id="KW-0547">Nucleotide-binding</keyword>
<dbReference type="PANTHER" id="PTHR43790">
    <property type="entry name" value="CARBOHYDRATE TRANSPORT ATP-BINDING PROTEIN MG119-RELATED"/>
    <property type="match status" value="1"/>
</dbReference>
<dbReference type="SMART" id="SM00382">
    <property type="entry name" value="AAA"/>
    <property type="match status" value="2"/>
</dbReference>
<dbReference type="OrthoDB" id="39350at2"/>
<keyword evidence="1" id="KW-0813">Transport</keyword>
<accession>A0A1C4ZIK8</accession>
<evidence type="ECO:0000313" key="7">
    <source>
        <dbReference type="Proteomes" id="UP000198253"/>
    </source>
</evidence>
<dbReference type="CDD" id="cd03215">
    <property type="entry name" value="ABC_Carb_Monos_II"/>
    <property type="match status" value="1"/>
</dbReference>
<evidence type="ECO:0000256" key="1">
    <source>
        <dbReference type="ARBA" id="ARBA00022448"/>
    </source>
</evidence>
<evidence type="ECO:0000256" key="4">
    <source>
        <dbReference type="ARBA" id="ARBA00022840"/>
    </source>
</evidence>
<keyword evidence="4 6" id="KW-0067">ATP-binding</keyword>
<dbReference type="InterPro" id="IPR027417">
    <property type="entry name" value="P-loop_NTPase"/>
</dbReference>
<proteinExistence type="predicted"/>
<keyword evidence="2" id="KW-0677">Repeat</keyword>
<feature type="domain" description="ABC transporter" evidence="5">
    <location>
        <begin position="274"/>
        <end position="520"/>
    </location>
</feature>
<dbReference type="AlphaFoldDB" id="A0A1C4ZIK8"/>
<dbReference type="InterPro" id="IPR017871">
    <property type="entry name" value="ABC_transporter-like_CS"/>
</dbReference>
<organism evidence="6 7">
    <name type="scientific">Micromonospora echinospora</name>
    <name type="common">Micromonospora purpurea</name>
    <dbReference type="NCBI Taxonomy" id="1877"/>
    <lineage>
        <taxon>Bacteria</taxon>
        <taxon>Bacillati</taxon>
        <taxon>Actinomycetota</taxon>
        <taxon>Actinomycetes</taxon>
        <taxon>Micromonosporales</taxon>
        <taxon>Micromonosporaceae</taxon>
        <taxon>Micromonospora</taxon>
    </lineage>
</organism>
<dbReference type="PROSITE" id="PS00211">
    <property type="entry name" value="ABC_TRANSPORTER_1"/>
    <property type="match status" value="1"/>
</dbReference>
<gene>
    <name evidence="6" type="ORF">GA0070618_5288</name>
</gene>
<dbReference type="InterPro" id="IPR003593">
    <property type="entry name" value="AAA+_ATPase"/>
</dbReference>
<dbReference type="PANTHER" id="PTHR43790:SF9">
    <property type="entry name" value="GALACTOFURANOSE TRANSPORTER ATP-BINDING PROTEIN YTFR"/>
    <property type="match status" value="1"/>
</dbReference>
<dbReference type="Proteomes" id="UP000198253">
    <property type="component" value="Chromosome I"/>
</dbReference>
<evidence type="ECO:0000256" key="2">
    <source>
        <dbReference type="ARBA" id="ARBA00022737"/>
    </source>
</evidence>
<evidence type="ECO:0000259" key="5">
    <source>
        <dbReference type="PROSITE" id="PS50893"/>
    </source>
</evidence>
<name>A0A1C4ZIK8_MICEC</name>
<dbReference type="SUPFAM" id="SSF52540">
    <property type="entry name" value="P-loop containing nucleoside triphosphate hydrolases"/>
    <property type="match status" value="2"/>
</dbReference>
<evidence type="ECO:0000313" key="6">
    <source>
        <dbReference type="EMBL" id="SCF32666.1"/>
    </source>
</evidence>
<dbReference type="InParanoid" id="A0A1C4ZIK8"/>
<dbReference type="EMBL" id="LT607413">
    <property type="protein sequence ID" value="SCF32666.1"/>
    <property type="molecule type" value="Genomic_DNA"/>
</dbReference>
<keyword evidence="7" id="KW-1185">Reference proteome</keyword>